<evidence type="ECO:0000256" key="3">
    <source>
        <dbReference type="ARBA" id="ARBA00022741"/>
    </source>
</evidence>
<dbReference type="PANTHER" id="PTHR43394">
    <property type="entry name" value="ATP-DEPENDENT PERMEASE MDL1, MITOCHONDRIAL"/>
    <property type="match status" value="1"/>
</dbReference>
<dbReference type="InterPro" id="IPR036640">
    <property type="entry name" value="ABC1_TM_sf"/>
</dbReference>
<sequence length="601" mass="68212">MKEQTETGDQMFELKWLWQNLEGNRTRYILALCLSVVGSSLTIVNPYISQRIVDTFIAGDNALQNLTQERQLLNMLCLGMIGFSLLRTGLAYFTTMQYEQSSQNMMYNIRIFLYNKIQGQDREYYDRNRTGDLMTKMTGDLDMVRHSMAWIFKTIIESLTIFIAAVIYFFTIDAQLTLWMLILSPPIFIVAYIFAKRVRPMYIDLRERLSQLNTTTQENISGNRVVKAFAREEFEVQKFTEKNVNYSTANKKAALVWLDYFPFLESFAQGFNVILMLAGGLFLMNGRITFGEFTAFSSLIWAISNPMRNIGIIINDIQRFFASLSKIIDIYYAKPNIVNEHTSTNKRRYEGRIAFDHVRFKYDSAIVLDDVSFTVEPGETIAIMGSTGSGKTTIINLIPRFYDVAEGRVLVDGVDVRKLELDELRDNIGMATQDVLLFSDTIDGNIAYGDPDLPEEDAIGFAELAAAHDFITKMPEGYDTVVGERGVGLSGGQKQRIALARALAVRRPILILDDTTSAVDLETEEHIQKSLRELDYPCTKIIIAQRVSTTAQADRILILDNGKLVEEGTHAELLAKRGYYYDVFKLQNEGIGRQVTASGKE</sequence>
<dbReference type="InterPro" id="IPR017871">
    <property type="entry name" value="ABC_transporter-like_CS"/>
</dbReference>
<keyword evidence="6 7" id="KW-0472">Membrane</keyword>
<keyword evidence="3" id="KW-0547">Nucleotide-binding</keyword>
<keyword evidence="4 10" id="KW-0067">ATP-binding</keyword>
<comment type="caution">
    <text evidence="10">The sequence shown here is derived from an EMBL/GenBank/DDBJ whole genome shotgun (WGS) entry which is preliminary data.</text>
</comment>
<dbReference type="PROSITE" id="PS00211">
    <property type="entry name" value="ABC_TRANSPORTER_1"/>
    <property type="match status" value="1"/>
</dbReference>
<evidence type="ECO:0000256" key="6">
    <source>
        <dbReference type="ARBA" id="ARBA00023136"/>
    </source>
</evidence>
<reference evidence="10" key="1">
    <citation type="submission" date="2021-12" db="EMBL/GenBank/DDBJ databases">
        <authorList>
            <person name="Criscuolo A."/>
        </authorList>
    </citation>
    <scope>NUCLEOTIDE SEQUENCE</scope>
    <source>
        <strain evidence="10">CIP111894</strain>
    </source>
</reference>
<accession>A0ABN8FIE2</accession>
<dbReference type="PROSITE" id="PS50893">
    <property type="entry name" value="ABC_TRANSPORTER_2"/>
    <property type="match status" value="1"/>
</dbReference>
<feature type="transmembrane region" description="Helical" evidence="7">
    <location>
        <begin position="72"/>
        <end position="93"/>
    </location>
</feature>
<evidence type="ECO:0000313" key="10">
    <source>
        <dbReference type="EMBL" id="CAH1057850.1"/>
    </source>
</evidence>
<keyword evidence="11" id="KW-1185">Reference proteome</keyword>
<feature type="transmembrane region" description="Helical" evidence="7">
    <location>
        <begin position="176"/>
        <end position="195"/>
    </location>
</feature>
<dbReference type="Gene3D" id="1.20.1560.10">
    <property type="entry name" value="ABC transporter type 1, transmembrane domain"/>
    <property type="match status" value="1"/>
</dbReference>
<keyword evidence="5 7" id="KW-1133">Transmembrane helix</keyword>
<dbReference type="CDD" id="cd18542">
    <property type="entry name" value="ABC_6TM_YknU_like"/>
    <property type="match status" value="1"/>
</dbReference>
<evidence type="ECO:0000256" key="2">
    <source>
        <dbReference type="ARBA" id="ARBA00022692"/>
    </source>
</evidence>
<dbReference type="InterPro" id="IPR003593">
    <property type="entry name" value="AAA+_ATPase"/>
</dbReference>
<feature type="domain" description="ABC transmembrane type-1" evidence="9">
    <location>
        <begin position="29"/>
        <end position="319"/>
    </location>
</feature>
<evidence type="ECO:0000256" key="4">
    <source>
        <dbReference type="ARBA" id="ARBA00022840"/>
    </source>
</evidence>
<evidence type="ECO:0000256" key="1">
    <source>
        <dbReference type="ARBA" id="ARBA00004651"/>
    </source>
</evidence>
<dbReference type="SMART" id="SM00382">
    <property type="entry name" value="AAA"/>
    <property type="match status" value="1"/>
</dbReference>
<proteinExistence type="predicted"/>
<dbReference type="EMBL" id="CAKMAB010000025">
    <property type="protein sequence ID" value="CAH1057850.1"/>
    <property type="molecule type" value="Genomic_DNA"/>
</dbReference>
<evidence type="ECO:0000256" key="5">
    <source>
        <dbReference type="ARBA" id="ARBA00022989"/>
    </source>
</evidence>
<dbReference type="Pfam" id="PF00664">
    <property type="entry name" value="ABC_membrane"/>
    <property type="match status" value="1"/>
</dbReference>
<keyword evidence="2 7" id="KW-0812">Transmembrane</keyword>
<dbReference type="InterPro" id="IPR027417">
    <property type="entry name" value="P-loop_NTPase"/>
</dbReference>
<evidence type="ECO:0000256" key="7">
    <source>
        <dbReference type="SAM" id="Phobius"/>
    </source>
</evidence>
<name>A0ABN8FIE2_9BACL</name>
<comment type="subcellular location">
    <subcellularLocation>
        <location evidence="1">Cell membrane</location>
        <topology evidence="1">Multi-pass membrane protein</topology>
    </subcellularLocation>
</comment>
<dbReference type="GO" id="GO:0016787">
    <property type="term" value="F:hydrolase activity"/>
    <property type="evidence" value="ECO:0007669"/>
    <property type="project" value="UniProtKB-KW"/>
</dbReference>
<feature type="transmembrane region" description="Helical" evidence="7">
    <location>
        <begin position="28"/>
        <end position="48"/>
    </location>
</feature>
<dbReference type="SUPFAM" id="SSF52540">
    <property type="entry name" value="P-loop containing nucleoside triphosphate hydrolases"/>
    <property type="match status" value="1"/>
</dbReference>
<feature type="transmembrane region" description="Helical" evidence="7">
    <location>
        <begin position="150"/>
        <end position="170"/>
    </location>
</feature>
<dbReference type="RefSeq" id="WP_234538718.1">
    <property type="nucleotide sequence ID" value="NZ_CAKMAB010000025.1"/>
</dbReference>
<dbReference type="Gene3D" id="3.40.50.300">
    <property type="entry name" value="P-loop containing nucleotide triphosphate hydrolases"/>
    <property type="match status" value="1"/>
</dbReference>
<dbReference type="GO" id="GO:0005524">
    <property type="term" value="F:ATP binding"/>
    <property type="evidence" value="ECO:0007669"/>
    <property type="project" value="UniProtKB-KW"/>
</dbReference>
<feature type="domain" description="ABC transporter" evidence="8">
    <location>
        <begin position="353"/>
        <end position="586"/>
    </location>
</feature>
<evidence type="ECO:0000259" key="9">
    <source>
        <dbReference type="PROSITE" id="PS50929"/>
    </source>
</evidence>
<organism evidence="10 11">
    <name type="scientific">Paenibacillus pseudetheri</name>
    <dbReference type="NCBI Taxonomy" id="2897682"/>
    <lineage>
        <taxon>Bacteria</taxon>
        <taxon>Bacillati</taxon>
        <taxon>Bacillota</taxon>
        <taxon>Bacilli</taxon>
        <taxon>Bacillales</taxon>
        <taxon>Paenibacillaceae</taxon>
        <taxon>Paenibacillus</taxon>
    </lineage>
</organism>
<protein>
    <submittedName>
        <fullName evidence="10">Multidrug export ATP-binding/permease protein</fullName>
        <ecNumber evidence="10">3.6.3.-</ecNumber>
    </submittedName>
</protein>
<evidence type="ECO:0000313" key="11">
    <source>
        <dbReference type="Proteomes" id="UP000838749"/>
    </source>
</evidence>
<dbReference type="InterPro" id="IPR011527">
    <property type="entry name" value="ABC1_TM_dom"/>
</dbReference>
<dbReference type="Proteomes" id="UP000838749">
    <property type="component" value="Unassembled WGS sequence"/>
</dbReference>
<keyword evidence="10" id="KW-0378">Hydrolase</keyword>
<dbReference type="PANTHER" id="PTHR43394:SF1">
    <property type="entry name" value="ATP-BINDING CASSETTE SUB-FAMILY B MEMBER 10, MITOCHONDRIAL"/>
    <property type="match status" value="1"/>
</dbReference>
<dbReference type="EC" id="3.6.3.-" evidence="10"/>
<dbReference type="SUPFAM" id="SSF90123">
    <property type="entry name" value="ABC transporter transmembrane region"/>
    <property type="match status" value="1"/>
</dbReference>
<evidence type="ECO:0000259" key="8">
    <source>
        <dbReference type="PROSITE" id="PS50893"/>
    </source>
</evidence>
<dbReference type="InterPro" id="IPR003439">
    <property type="entry name" value="ABC_transporter-like_ATP-bd"/>
</dbReference>
<dbReference type="PROSITE" id="PS50929">
    <property type="entry name" value="ABC_TM1F"/>
    <property type="match status" value="1"/>
</dbReference>
<gene>
    <name evidence="10" type="ORF">PAECIP111894_04023</name>
</gene>
<dbReference type="InterPro" id="IPR039421">
    <property type="entry name" value="Type_1_exporter"/>
</dbReference>
<dbReference type="Pfam" id="PF00005">
    <property type="entry name" value="ABC_tran"/>
    <property type="match status" value="1"/>
</dbReference>